<dbReference type="EMBL" id="KD015887">
    <property type="protein sequence ID" value="EMS67722.1"/>
    <property type="molecule type" value="Genomic_DNA"/>
</dbReference>
<feature type="compositionally biased region" description="Gly residues" evidence="1">
    <location>
        <begin position="56"/>
        <end position="66"/>
    </location>
</feature>
<dbReference type="AlphaFoldDB" id="M8A5P5"/>
<evidence type="ECO:0000313" key="2">
    <source>
        <dbReference type="EMBL" id="EMS67722.1"/>
    </source>
</evidence>
<accession>M8A5P5</accession>
<feature type="compositionally biased region" description="Basic and acidic residues" evidence="1">
    <location>
        <begin position="1"/>
        <end position="13"/>
    </location>
</feature>
<organism evidence="2">
    <name type="scientific">Triticum urartu</name>
    <name type="common">Red wild einkorn</name>
    <name type="synonym">Crithodium urartu</name>
    <dbReference type="NCBI Taxonomy" id="4572"/>
    <lineage>
        <taxon>Eukaryota</taxon>
        <taxon>Viridiplantae</taxon>
        <taxon>Streptophyta</taxon>
        <taxon>Embryophyta</taxon>
        <taxon>Tracheophyta</taxon>
        <taxon>Spermatophyta</taxon>
        <taxon>Magnoliopsida</taxon>
        <taxon>Liliopsida</taxon>
        <taxon>Poales</taxon>
        <taxon>Poaceae</taxon>
        <taxon>BOP clade</taxon>
        <taxon>Pooideae</taxon>
        <taxon>Triticodae</taxon>
        <taxon>Triticeae</taxon>
        <taxon>Triticinae</taxon>
        <taxon>Triticum</taxon>
    </lineage>
</organism>
<reference evidence="2" key="1">
    <citation type="journal article" date="2013" name="Nature">
        <title>Draft genome of the wheat A-genome progenitor Triticum urartu.</title>
        <authorList>
            <person name="Ling H.Q."/>
            <person name="Zhao S."/>
            <person name="Liu D."/>
            <person name="Wang J."/>
            <person name="Sun H."/>
            <person name="Zhang C."/>
            <person name="Fan H."/>
            <person name="Li D."/>
            <person name="Dong L."/>
            <person name="Tao Y."/>
            <person name="Gao C."/>
            <person name="Wu H."/>
            <person name="Li Y."/>
            <person name="Cui Y."/>
            <person name="Guo X."/>
            <person name="Zheng S."/>
            <person name="Wang B."/>
            <person name="Yu K."/>
            <person name="Liang Q."/>
            <person name="Yang W."/>
            <person name="Lou X."/>
            <person name="Chen J."/>
            <person name="Feng M."/>
            <person name="Jian J."/>
            <person name="Zhang X."/>
            <person name="Luo G."/>
            <person name="Jiang Y."/>
            <person name="Liu J."/>
            <person name="Wang Z."/>
            <person name="Sha Y."/>
            <person name="Zhang B."/>
            <person name="Wu H."/>
            <person name="Tang D."/>
            <person name="Shen Q."/>
            <person name="Xue P."/>
            <person name="Zou S."/>
            <person name="Wang X."/>
            <person name="Liu X."/>
            <person name="Wang F."/>
            <person name="Yang Y."/>
            <person name="An X."/>
            <person name="Dong Z."/>
            <person name="Zhang K."/>
            <person name="Zhang X."/>
            <person name="Luo M.C."/>
            <person name="Dvorak J."/>
            <person name="Tong Y."/>
            <person name="Wang J."/>
            <person name="Yang H."/>
            <person name="Li Z."/>
            <person name="Wang D."/>
            <person name="Zhang A."/>
            <person name="Wang J."/>
        </authorList>
    </citation>
    <scope>NUCLEOTIDE SEQUENCE</scope>
</reference>
<evidence type="ECO:0000256" key="1">
    <source>
        <dbReference type="SAM" id="MobiDB-lite"/>
    </source>
</evidence>
<feature type="region of interest" description="Disordered" evidence="1">
    <location>
        <begin position="1"/>
        <end position="66"/>
    </location>
</feature>
<name>M8A5P5_TRIUA</name>
<protein>
    <submittedName>
        <fullName evidence="2">Uncharacterized protein</fullName>
    </submittedName>
</protein>
<gene>
    <name evidence="2" type="ORF">TRIUR3_34392</name>
</gene>
<sequence length="126" mass="12978">MERTGGPGHEKMDPVSLGGDRGAGGSLKQRAMVGAGRDDAEGHGSSRSLATLGREAGCGGQLAGGGDEAVKANDAVVTWCLVQPACWSMPKGSKGPTWSKESGGVAIWWSGTTRRLWIPTGDDVLR</sequence>
<proteinExistence type="predicted"/>